<name>A0A7R8CCF8_LEPSM</name>
<protein>
    <submittedName>
        <fullName evidence="5">UTP3</fullName>
    </submittedName>
</protein>
<accession>A0A7R8CCF8</accession>
<dbReference type="OrthoDB" id="1924577at2759"/>
<keyword evidence="6" id="KW-1185">Reference proteome</keyword>
<evidence type="ECO:0000256" key="1">
    <source>
        <dbReference type="ARBA" id="ARBA00004123"/>
    </source>
</evidence>
<dbReference type="Pfam" id="PF09368">
    <property type="entry name" value="Sas10"/>
    <property type="match status" value="1"/>
</dbReference>
<dbReference type="Proteomes" id="UP000675881">
    <property type="component" value="Chromosome 1"/>
</dbReference>
<reference evidence="5" key="1">
    <citation type="submission" date="2021-02" db="EMBL/GenBank/DDBJ databases">
        <authorList>
            <person name="Bekaert M."/>
        </authorList>
    </citation>
    <scope>NUCLEOTIDE SEQUENCE</scope>
    <source>
        <strain evidence="5">IoA-00</strain>
    </source>
</reference>
<dbReference type="PANTHER" id="PTHR13237">
    <property type="entry name" value="SOMETHING ABOUT SILENCING PROTEIN 10-RELATED"/>
    <property type="match status" value="1"/>
</dbReference>
<dbReference type="PANTHER" id="PTHR13237:SF8">
    <property type="entry name" value="SOMETHING ABOUT SILENCING PROTEIN 10"/>
    <property type="match status" value="1"/>
</dbReference>
<dbReference type="GO" id="GO:0032040">
    <property type="term" value="C:small-subunit processome"/>
    <property type="evidence" value="ECO:0007669"/>
    <property type="project" value="TreeGrafter"/>
</dbReference>
<evidence type="ECO:0000256" key="2">
    <source>
        <dbReference type="ARBA" id="ARBA00010979"/>
    </source>
</evidence>
<evidence type="ECO:0000313" key="6">
    <source>
        <dbReference type="Proteomes" id="UP000675881"/>
    </source>
</evidence>
<dbReference type="AlphaFoldDB" id="A0A7R8CCF8"/>
<comment type="similarity">
    <text evidence="2">Belongs to the SAS10 family.</text>
</comment>
<keyword evidence="3" id="KW-0539">Nucleus</keyword>
<dbReference type="GO" id="GO:0000462">
    <property type="term" value="P:maturation of SSU-rRNA from tricistronic rRNA transcript (SSU-rRNA, 5.8S rRNA, LSU-rRNA)"/>
    <property type="evidence" value="ECO:0007669"/>
    <property type="project" value="TreeGrafter"/>
</dbReference>
<dbReference type="InterPro" id="IPR018972">
    <property type="entry name" value="Sas10_C_dom"/>
</dbReference>
<dbReference type="EMBL" id="HG994580">
    <property type="protein sequence ID" value="CAF2770439.1"/>
    <property type="molecule type" value="Genomic_DNA"/>
</dbReference>
<evidence type="ECO:0000313" key="5">
    <source>
        <dbReference type="EMBL" id="CAF2770439.1"/>
    </source>
</evidence>
<proteinExistence type="inferred from homology"/>
<evidence type="ECO:0000259" key="4">
    <source>
        <dbReference type="Pfam" id="PF09368"/>
    </source>
</evidence>
<evidence type="ECO:0000256" key="3">
    <source>
        <dbReference type="ARBA" id="ARBA00023242"/>
    </source>
</evidence>
<gene>
    <name evidence="5" type="ORF">LSAA_1493</name>
</gene>
<sequence length="120" mass="13992">MKPRKKLRILEDTVMAKKVVPVSIEEKLDLNENDLPIEDLDEEYEEEGRRAINYKIAKNKGLTPKRSKLQRNPRVKHRVKFEKAKVRRKGQVRTVRTEVKKYSGEISGINARVKKGIKLA</sequence>
<feature type="domain" description="Sas10 C-terminal" evidence="4">
    <location>
        <begin position="46"/>
        <end position="119"/>
    </location>
</feature>
<comment type="subcellular location">
    <subcellularLocation>
        <location evidence="1">Nucleus</location>
    </subcellularLocation>
</comment>
<organism evidence="5 6">
    <name type="scientific">Lepeophtheirus salmonis</name>
    <name type="common">Salmon louse</name>
    <name type="synonym">Caligus salmonis</name>
    <dbReference type="NCBI Taxonomy" id="72036"/>
    <lineage>
        <taxon>Eukaryota</taxon>
        <taxon>Metazoa</taxon>
        <taxon>Ecdysozoa</taxon>
        <taxon>Arthropoda</taxon>
        <taxon>Crustacea</taxon>
        <taxon>Multicrustacea</taxon>
        <taxon>Hexanauplia</taxon>
        <taxon>Copepoda</taxon>
        <taxon>Siphonostomatoida</taxon>
        <taxon>Caligidae</taxon>
        <taxon>Lepeophtheirus</taxon>
    </lineage>
</organism>